<keyword evidence="2" id="KW-0732">Signal</keyword>
<gene>
    <name evidence="3" type="ORF">PCON_09491</name>
</gene>
<organism evidence="3 4">
    <name type="scientific">Pyronema omphalodes (strain CBS 100304)</name>
    <name type="common">Pyronema confluens</name>
    <dbReference type="NCBI Taxonomy" id="1076935"/>
    <lineage>
        <taxon>Eukaryota</taxon>
        <taxon>Fungi</taxon>
        <taxon>Dikarya</taxon>
        <taxon>Ascomycota</taxon>
        <taxon>Pezizomycotina</taxon>
        <taxon>Pezizomycetes</taxon>
        <taxon>Pezizales</taxon>
        <taxon>Pyronemataceae</taxon>
        <taxon>Pyronema</taxon>
    </lineage>
</organism>
<dbReference type="AlphaFoldDB" id="U4LNI9"/>
<accession>U4LNI9</accession>
<feature type="transmembrane region" description="Helical" evidence="1">
    <location>
        <begin position="66"/>
        <end position="86"/>
    </location>
</feature>
<evidence type="ECO:0000256" key="2">
    <source>
        <dbReference type="SAM" id="SignalP"/>
    </source>
</evidence>
<proteinExistence type="predicted"/>
<keyword evidence="4" id="KW-1185">Reference proteome</keyword>
<dbReference type="Proteomes" id="UP000018144">
    <property type="component" value="Unassembled WGS sequence"/>
</dbReference>
<keyword evidence="1" id="KW-0472">Membrane</keyword>
<keyword evidence="1" id="KW-0812">Transmembrane</keyword>
<reference evidence="3 4" key="1">
    <citation type="journal article" date="2013" name="PLoS Genet.">
        <title>The genome and development-dependent transcriptomes of Pyronema confluens: a window into fungal evolution.</title>
        <authorList>
            <person name="Traeger S."/>
            <person name="Altegoer F."/>
            <person name="Freitag M."/>
            <person name="Gabaldon T."/>
            <person name="Kempken F."/>
            <person name="Kumar A."/>
            <person name="Marcet-Houben M."/>
            <person name="Poggeler S."/>
            <person name="Stajich J.E."/>
            <person name="Nowrousian M."/>
        </authorList>
    </citation>
    <scope>NUCLEOTIDE SEQUENCE [LARGE SCALE GENOMIC DNA]</scope>
    <source>
        <strain evidence="4">CBS 100304</strain>
        <tissue evidence="3">Vegetative mycelium</tissue>
    </source>
</reference>
<evidence type="ECO:0000313" key="3">
    <source>
        <dbReference type="EMBL" id="CCX30890.1"/>
    </source>
</evidence>
<protein>
    <submittedName>
        <fullName evidence="3">Uncharacterized protein</fullName>
    </submittedName>
</protein>
<dbReference type="PANTHER" id="PTHR35043">
    <property type="entry name" value="TRANSCRIPTION FACTOR DOMAIN-CONTAINING PROTEIN"/>
    <property type="match status" value="1"/>
</dbReference>
<feature type="chain" id="PRO_5004651519" evidence="2">
    <location>
        <begin position="18"/>
        <end position="129"/>
    </location>
</feature>
<evidence type="ECO:0000256" key="1">
    <source>
        <dbReference type="SAM" id="Phobius"/>
    </source>
</evidence>
<feature type="signal peptide" evidence="2">
    <location>
        <begin position="1"/>
        <end position="17"/>
    </location>
</feature>
<keyword evidence="1" id="KW-1133">Transmembrane helix</keyword>
<dbReference type="EMBL" id="HF935497">
    <property type="protein sequence ID" value="CCX30890.1"/>
    <property type="molecule type" value="Genomic_DNA"/>
</dbReference>
<dbReference type="PANTHER" id="PTHR35043:SF7">
    <property type="entry name" value="TRANSCRIPTION FACTOR DOMAIN-CONTAINING PROTEIN"/>
    <property type="match status" value="1"/>
</dbReference>
<sequence length="129" mass="14800">MFIALIVPEIVLYTAWAQRIKVDEHNHSLRLESETKTAVTPSVPAVDGESRIPLIKRREKHYDLMMGYYIIMGGFITVTFDGYGVLTADDIESCARKGIFHRVDRRTIEDKSKADFLAKFLLEFTLSFI</sequence>
<evidence type="ECO:0000313" key="4">
    <source>
        <dbReference type="Proteomes" id="UP000018144"/>
    </source>
</evidence>
<name>U4LNI9_PYROM</name>
<dbReference type="OrthoDB" id="9451547at2759"/>